<dbReference type="OrthoDB" id="7183688at2"/>
<protein>
    <submittedName>
        <fullName evidence="1">Uncharacterized protein</fullName>
    </submittedName>
</protein>
<proteinExistence type="predicted"/>
<dbReference type="AlphaFoldDB" id="A0A246K1U0"/>
<keyword evidence="2" id="KW-1185">Reference proteome</keyword>
<evidence type="ECO:0000313" key="1">
    <source>
        <dbReference type="EMBL" id="OWQ99495.1"/>
    </source>
</evidence>
<reference evidence="1 2" key="1">
    <citation type="journal article" date="2010" name="Int. J. Syst. Evol. Microbiol.">
        <title>Sphingopyxis bauzanensis sp. nov., a psychrophilic bacterium isolated from soil.</title>
        <authorList>
            <person name="Zhang D.C."/>
            <person name="Liu H.C."/>
            <person name="Xin Y.H."/>
            <person name="Zhou Y.G."/>
            <person name="Schinner F."/>
            <person name="Margesin R."/>
        </authorList>
    </citation>
    <scope>NUCLEOTIDE SEQUENCE [LARGE SCALE GENOMIC DNA]</scope>
    <source>
        <strain evidence="1 2">DSM 22271</strain>
    </source>
</reference>
<evidence type="ECO:0000313" key="2">
    <source>
        <dbReference type="Proteomes" id="UP000197361"/>
    </source>
</evidence>
<dbReference type="Proteomes" id="UP000197361">
    <property type="component" value="Unassembled WGS sequence"/>
</dbReference>
<gene>
    <name evidence="1" type="ORF">CDQ92_05090</name>
</gene>
<dbReference type="EMBL" id="NISK01000001">
    <property type="protein sequence ID" value="OWQ99495.1"/>
    <property type="molecule type" value="Genomic_DNA"/>
</dbReference>
<dbReference type="InterPro" id="IPR049245">
    <property type="entry name" value="DUF6880"/>
</dbReference>
<dbReference type="RefSeq" id="WP_088440238.1">
    <property type="nucleotide sequence ID" value="NZ_BMMC01000001.1"/>
</dbReference>
<organism evidence="1 2">
    <name type="scientific">Sphingopyxis bauzanensis</name>
    <dbReference type="NCBI Taxonomy" id="651663"/>
    <lineage>
        <taxon>Bacteria</taxon>
        <taxon>Pseudomonadati</taxon>
        <taxon>Pseudomonadota</taxon>
        <taxon>Alphaproteobacteria</taxon>
        <taxon>Sphingomonadales</taxon>
        <taxon>Sphingomonadaceae</taxon>
        <taxon>Sphingopyxis</taxon>
    </lineage>
</organism>
<sequence length="477" mass="52653">MASEKTLNAKSLAALGANRLAQLLLELTSGDTAAKRRLRLELASLNGGEDVAAEIRKRLATIAKSRSFVDWTKVRTRAADLDMQRNAIVDHVAPTQPAEAFDLLWRLLELAPSVYERCDDSNGTISDIIANAREDLGTIAARAEPDARVLADRVFVAVQANDYAQFDGIIGQMAEALGQEGLAMLKTRIEELAAAPPPAPGGGDRKVIGISTRSPIYQEDFEARYHAGRIRSALTEIADALGDVDGYAARFSAEERTNPSIAADIAERLLAAGRPADAMAALQLAEGNFRNGRHWPDWSRVRIDTLEALGQSAQAQTARWAIFENSLNADYLRAHLKRLPDFDDAEAEERALTHVRQHVDFHQALGFLLDWPAHRLAAELVLARHAELNGDHYWLLTPAAETLEECSPLAATLMLRSMIDFSLDRAKYKRYGHAARHLQTCEYLAKWIDDFGEHLDHDGFVAGLKARHGRKSGFWNA</sequence>
<name>A0A246K1U0_9SPHN</name>
<accession>A0A246K1U0</accession>
<comment type="caution">
    <text evidence="1">The sequence shown here is derived from an EMBL/GenBank/DDBJ whole genome shotgun (WGS) entry which is preliminary data.</text>
</comment>
<dbReference type="Pfam" id="PF21810">
    <property type="entry name" value="DUF6880"/>
    <property type="match status" value="1"/>
</dbReference>